<evidence type="ECO:0000313" key="4">
    <source>
        <dbReference type="Proteomes" id="UP000275027"/>
    </source>
</evidence>
<protein>
    <submittedName>
        <fullName evidence="2">Uncharacterized protein</fullName>
    </submittedName>
</protein>
<dbReference type="EMBL" id="RCCB01000012">
    <property type="protein sequence ID" value="RLJ24643.1"/>
    <property type="molecule type" value="Genomic_DNA"/>
</dbReference>
<dbReference type="EMBL" id="PJND01000007">
    <property type="protein sequence ID" value="PKW30305.1"/>
    <property type="molecule type" value="Genomic_DNA"/>
</dbReference>
<evidence type="ECO:0000313" key="2">
    <source>
        <dbReference type="EMBL" id="RLJ24643.1"/>
    </source>
</evidence>
<evidence type="ECO:0000313" key="1">
    <source>
        <dbReference type="EMBL" id="PKW30305.1"/>
    </source>
</evidence>
<comment type="caution">
    <text evidence="2">The sequence shown here is derived from an EMBL/GenBank/DDBJ whole genome shotgun (WGS) entry which is preliminary data.</text>
</comment>
<dbReference type="Proteomes" id="UP000275027">
    <property type="component" value="Unassembled WGS sequence"/>
</dbReference>
<evidence type="ECO:0000313" key="3">
    <source>
        <dbReference type="Proteomes" id="UP000233767"/>
    </source>
</evidence>
<organism evidence="2 4">
    <name type="scientific">Flavobacterium lindanitolerans</name>
    <dbReference type="NCBI Taxonomy" id="428988"/>
    <lineage>
        <taxon>Bacteria</taxon>
        <taxon>Pseudomonadati</taxon>
        <taxon>Bacteroidota</taxon>
        <taxon>Flavobacteriia</taxon>
        <taxon>Flavobacteriales</taxon>
        <taxon>Flavobacteriaceae</taxon>
        <taxon>Flavobacterium</taxon>
    </lineage>
</organism>
<name>A0A497UJ11_9FLAO</name>
<dbReference type="AlphaFoldDB" id="A0A497UJ11"/>
<gene>
    <name evidence="1" type="ORF">B0G92_1963</name>
    <name evidence="2" type="ORF">CLV50_2534</name>
</gene>
<reference evidence="1 3" key="1">
    <citation type="submission" date="2017-12" db="EMBL/GenBank/DDBJ databases">
        <title>Genomic Encyclopedia of Type Strains, Phase III (KMG-III): the genomes of soil and plant-associated and newly described type strains.</title>
        <authorList>
            <person name="Whitman W."/>
        </authorList>
    </citation>
    <scope>NUCLEOTIDE SEQUENCE [LARGE SCALE GENOMIC DNA]</scope>
    <source>
        <strain evidence="1 3">IP-10</strain>
    </source>
</reference>
<dbReference type="RefSeq" id="WP_101471947.1">
    <property type="nucleotide sequence ID" value="NZ_PJND01000007.1"/>
</dbReference>
<sequence length="264" mass="30675">MNTLKIKDYKFPINTEKSFIKEYNQEDLEPVCTVWDIWVQSDEAPFIEGNHSGNIRCEQMMATQGNLQSLVGKTISVKDSYDYVTDEHLFTFYMFRHNGIKDNEITFGKIENNKVDVHWKGIIEELGFEGEYNTNVPFELSCVLEIKQMVDNKDYKSPSTEVLRLIATADDDFDNNQELLEAIIDITDEYRLNDEAYTAIINLLSSESFLETFEEETDSLEDFISNFTHFSNDRTTPVPQNISRKALKKWRKIDLLAEIIGDDE</sequence>
<proteinExistence type="predicted"/>
<dbReference type="Proteomes" id="UP000233767">
    <property type="component" value="Unassembled WGS sequence"/>
</dbReference>
<accession>A0A497UJ11</accession>
<keyword evidence="3" id="KW-1185">Reference proteome</keyword>
<reference evidence="2 4" key="2">
    <citation type="submission" date="2018-10" db="EMBL/GenBank/DDBJ databases">
        <title>Genomic Encyclopedia of Archaeal and Bacterial Type Strains, Phase II (KMG-II): from individual species to whole genera.</title>
        <authorList>
            <person name="Goeker M."/>
        </authorList>
    </citation>
    <scope>NUCLEOTIDE SEQUENCE [LARGE SCALE GENOMIC DNA]</scope>
    <source>
        <strain evidence="2 4">DSM 21886</strain>
    </source>
</reference>